<dbReference type="AlphaFoldDB" id="A0A0C9Z0A0"/>
<organism evidence="1 2">
    <name type="scientific">Pisolithus microcarpus 441</name>
    <dbReference type="NCBI Taxonomy" id="765257"/>
    <lineage>
        <taxon>Eukaryota</taxon>
        <taxon>Fungi</taxon>
        <taxon>Dikarya</taxon>
        <taxon>Basidiomycota</taxon>
        <taxon>Agaricomycotina</taxon>
        <taxon>Agaricomycetes</taxon>
        <taxon>Agaricomycetidae</taxon>
        <taxon>Boletales</taxon>
        <taxon>Sclerodermatineae</taxon>
        <taxon>Pisolithaceae</taxon>
        <taxon>Pisolithus</taxon>
    </lineage>
</organism>
<sequence length="126" mass="13989">ANMGFLVSVGVNTLLIQAPVYGNLARAISVPRFLRSPKRIKIALCLAYCIATEETCRCWIRVTVYTNIHKIWLPSTRPVPQTGTCRAIGPRAVVSEFHVLCGLCLATGTHRRPIYHTPTESNNEAR</sequence>
<accession>A0A0C9Z0A0</accession>
<proteinExistence type="predicted"/>
<gene>
    <name evidence="1" type="ORF">PISMIDRAFT_680230</name>
</gene>
<dbReference type="Proteomes" id="UP000054018">
    <property type="component" value="Unassembled WGS sequence"/>
</dbReference>
<reference evidence="2" key="2">
    <citation type="submission" date="2015-01" db="EMBL/GenBank/DDBJ databases">
        <title>Evolutionary Origins and Diversification of the Mycorrhizal Mutualists.</title>
        <authorList>
            <consortium name="DOE Joint Genome Institute"/>
            <consortium name="Mycorrhizal Genomics Consortium"/>
            <person name="Kohler A."/>
            <person name="Kuo A."/>
            <person name="Nagy L.G."/>
            <person name="Floudas D."/>
            <person name="Copeland A."/>
            <person name="Barry K.W."/>
            <person name="Cichocki N."/>
            <person name="Veneault-Fourrey C."/>
            <person name="LaButti K."/>
            <person name="Lindquist E.A."/>
            <person name="Lipzen A."/>
            <person name="Lundell T."/>
            <person name="Morin E."/>
            <person name="Murat C."/>
            <person name="Riley R."/>
            <person name="Ohm R."/>
            <person name="Sun H."/>
            <person name="Tunlid A."/>
            <person name="Henrissat B."/>
            <person name="Grigoriev I.V."/>
            <person name="Hibbett D.S."/>
            <person name="Martin F."/>
        </authorList>
    </citation>
    <scope>NUCLEOTIDE SEQUENCE [LARGE SCALE GENOMIC DNA]</scope>
    <source>
        <strain evidence="2">441</strain>
    </source>
</reference>
<keyword evidence="2" id="KW-1185">Reference proteome</keyword>
<feature type="non-terminal residue" evidence="1">
    <location>
        <position position="1"/>
    </location>
</feature>
<dbReference type="HOGENOM" id="CLU_1986910_0_0_1"/>
<name>A0A0C9Z0A0_9AGAM</name>
<reference evidence="1 2" key="1">
    <citation type="submission" date="2014-04" db="EMBL/GenBank/DDBJ databases">
        <authorList>
            <consortium name="DOE Joint Genome Institute"/>
            <person name="Kuo A."/>
            <person name="Kohler A."/>
            <person name="Costa M.D."/>
            <person name="Nagy L.G."/>
            <person name="Floudas D."/>
            <person name="Copeland A."/>
            <person name="Barry K.W."/>
            <person name="Cichocki N."/>
            <person name="Veneault-Fourrey C."/>
            <person name="LaButti K."/>
            <person name="Lindquist E.A."/>
            <person name="Lipzen A."/>
            <person name="Lundell T."/>
            <person name="Morin E."/>
            <person name="Murat C."/>
            <person name="Sun H."/>
            <person name="Tunlid A."/>
            <person name="Henrissat B."/>
            <person name="Grigoriev I.V."/>
            <person name="Hibbett D.S."/>
            <person name="Martin F."/>
            <person name="Nordberg H.P."/>
            <person name="Cantor M.N."/>
            <person name="Hua S.X."/>
        </authorList>
    </citation>
    <scope>NUCLEOTIDE SEQUENCE [LARGE SCALE GENOMIC DNA]</scope>
    <source>
        <strain evidence="1 2">441</strain>
    </source>
</reference>
<evidence type="ECO:0000313" key="2">
    <source>
        <dbReference type="Proteomes" id="UP000054018"/>
    </source>
</evidence>
<evidence type="ECO:0000313" key="1">
    <source>
        <dbReference type="EMBL" id="KIK22436.1"/>
    </source>
</evidence>
<protein>
    <submittedName>
        <fullName evidence="1">Uncharacterized protein</fullName>
    </submittedName>
</protein>
<dbReference type="EMBL" id="KN833739">
    <property type="protein sequence ID" value="KIK22436.1"/>
    <property type="molecule type" value="Genomic_DNA"/>
</dbReference>